<reference evidence="11 12" key="1">
    <citation type="submission" date="2024-04" db="EMBL/GenBank/DDBJ databases">
        <title>Genome assembly C_amara_ONT_v2.</title>
        <authorList>
            <person name="Yant L."/>
            <person name="Moore C."/>
            <person name="Slenker M."/>
        </authorList>
    </citation>
    <scope>NUCLEOTIDE SEQUENCE [LARGE SCALE GENOMIC DNA]</scope>
    <source>
        <tissue evidence="11">Leaf</tissue>
    </source>
</reference>
<organism evidence="11 12">
    <name type="scientific">Cardamine amara subsp. amara</name>
    <dbReference type="NCBI Taxonomy" id="228776"/>
    <lineage>
        <taxon>Eukaryota</taxon>
        <taxon>Viridiplantae</taxon>
        <taxon>Streptophyta</taxon>
        <taxon>Embryophyta</taxon>
        <taxon>Tracheophyta</taxon>
        <taxon>Spermatophyta</taxon>
        <taxon>Magnoliopsida</taxon>
        <taxon>eudicotyledons</taxon>
        <taxon>Gunneridae</taxon>
        <taxon>Pentapetalae</taxon>
        <taxon>rosids</taxon>
        <taxon>malvids</taxon>
        <taxon>Brassicales</taxon>
        <taxon>Brassicaceae</taxon>
        <taxon>Cardamineae</taxon>
        <taxon>Cardamine</taxon>
    </lineage>
</organism>
<feature type="region of interest" description="Disordered" evidence="9">
    <location>
        <begin position="255"/>
        <end position="322"/>
    </location>
</feature>
<keyword evidence="7" id="KW-0862">Zinc</keyword>
<evidence type="ECO:0000256" key="2">
    <source>
        <dbReference type="ARBA" id="ARBA00012483"/>
    </source>
</evidence>
<evidence type="ECO:0000256" key="1">
    <source>
        <dbReference type="ARBA" id="ARBA00000900"/>
    </source>
</evidence>
<sequence length="322" mass="35523">MTSGGNSTESSVAASTAVDKMFFCYQCNQTITISISSSAEPFCPLCNEGFLEEYTDPNPNQNPNMIFPMSDPISSLLPLFMAPSSLPSSTTVMDFTNPSFLEQSMEPQSTQQHPDAFDPIRFFQNHLQQLQSSGINVQLLFENQLSDEANPFSGNHGDYFFGRGLEDLIQQLAEDDPNRYGTPPASKSAIDALPTVKVTKDMLQSEMNQCAVCMDEFEDGIETKQMPCKHFFHHDCLLPWLQLHNSCPVCRHELPTDDPDYENRARGGGGGGGGQTSGDGQGSSGETQRRFSISFPWSFRRQGENSDSGSGSDMDTREDDLD</sequence>
<gene>
    <name evidence="11" type="ORF">V5N11_008682</name>
</gene>
<dbReference type="Pfam" id="PF14369">
    <property type="entry name" value="Zn_ribbon_19"/>
    <property type="match status" value="1"/>
</dbReference>
<evidence type="ECO:0000256" key="9">
    <source>
        <dbReference type="SAM" id="MobiDB-lite"/>
    </source>
</evidence>
<dbReference type="InterPro" id="IPR013083">
    <property type="entry name" value="Znf_RING/FYVE/PHD"/>
</dbReference>
<dbReference type="Pfam" id="PF13639">
    <property type="entry name" value="zf-RING_2"/>
    <property type="match status" value="1"/>
</dbReference>
<evidence type="ECO:0000259" key="10">
    <source>
        <dbReference type="PROSITE" id="PS50089"/>
    </source>
</evidence>
<evidence type="ECO:0000256" key="8">
    <source>
        <dbReference type="PROSITE-ProRule" id="PRU00175"/>
    </source>
</evidence>
<accession>A0ABD0ZUE1</accession>
<dbReference type="Proteomes" id="UP001558713">
    <property type="component" value="Unassembled WGS sequence"/>
</dbReference>
<evidence type="ECO:0000256" key="7">
    <source>
        <dbReference type="ARBA" id="ARBA00022833"/>
    </source>
</evidence>
<evidence type="ECO:0000256" key="6">
    <source>
        <dbReference type="ARBA" id="ARBA00022786"/>
    </source>
</evidence>
<dbReference type="SMART" id="SM00184">
    <property type="entry name" value="RING"/>
    <property type="match status" value="1"/>
</dbReference>
<feature type="domain" description="RING-type" evidence="10">
    <location>
        <begin position="210"/>
        <end position="251"/>
    </location>
</feature>
<dbReference type="AlphaFoldDB" id="A0ABD0ZUE1"/>
<dbReference type="CDD" id="cd16667">
    <property type="entry name" value="RING-H2_RNF126-like"/>
    <property type="match status" value="1"/>
</dbReference>
<dbReference type="InterPro" id="IPR001841">
    <property type="entry name" value="Znf_RING"/>
</dbReference>
<dbReference type="FunFam" id="3.30.40.10:FF:000022">
    <property type="entry name" value="E3 ubiquitin-protein ligase RING1-like"/>
    <property type="match status" value="1"/>
</dbReference>
<dbReference type="InterPro" id="IPR039525">
    <property type="entry name" value="RNF126-like_zinc-ribbon"/>
</dbReference>
<protein>
    <recommendedName>
        <fullName evidence="2">RING-type E3 ubiquitin transferase</fullName>
        <ecNumber evidence="2">2.3.2.27</ecNumber>
    </recommendedName>
</protein>
<keyword evidence="6" id="KW-0833">Ubl conjugation pathway</keyword>
<evidence type="ECO:0000256" key="4">
    <source>
        <dbReference type="ARBA" id="ARBA00022723"/>
    </source>
</evidence>
<dbReference type="GO" id="GO:0008270">
    <property type="term" value="F:zinc ion binding"/>
    <property type="evidence" value="ECO:0007669"/>
    <property type="project" value="UniProtKB-KW"/>
</dbReference>
<keyword evidence="3" id="KW-0808">Transferase</keyword>
<keyword evidence="12" id="KW-1185">Reference proteome</keyword>
<dbReference type="EMBL" id="JBANAX010000816">
    <property type="protein sequence ID" value="KAL1192615.1"/>
    <property type="molecule type" value="Genomic_DNA"/>
</dbReference>
<comment type="catalytic activity">
    <reaction evidence="1">
        <text>S-ubiquitinyl-[E2 ubiquitin-conjugating enzyme]-L-cysteine + [acceptor protein]-L-lysine = [E2 ubiquitin-conjugating enzyme]-L-cysteine + N(6)-ubiquitinyl-[acceptor protein]-L-lysine.</text>
        <dbReference type="EC" id="2.3.2.27"/>
    </reaction>
</comment>
<evidence type="ECO:0000313" key="11">
    <source>
        <dbReference type="EMBL" id="KAL1192615.1"/>
    </source>
</evidence>
<feature type="compositionally biased region" description="Basic and acidic residues" evidence="9">
    <location>
        <begin position="255"/>
        <end position="265"/>
    </location>
</feature>
<name>A0ABD0ZUE1_CARAN</name>
<dbReference type="PANTHER" id="PTHR15710">
    <property type="entry name" value="E3 UBIQUITIN-PROTEIN LIGASE PRAJA"/>
    <property type="match status" value="1"/>
</dbReference>
<evidence type="ECO:0000256" key="5">
    <source>
        <dbReference type="ARBA" id="ARBA00022771"/>
    </source>
</evidence>
<dbReference type="SUPFAM" id="SSF57850">
    <property type="entry name" value="RING/U-box"/>
    <property type="match status" value="1"/>
</dbReference>
<dbReference type="EC" id="2.3.2.27" evidence="2"/>
<comment type="caution">
    <text evidence="11">The sequence shown here is derived from an EMBL/GenBank/DDBJ whole genome shotgun (WGS) entry which is preliminary data.</text>
</comment>
<dbReference type="GO" id="GO:0061630">
    <property type="term" value="F:ubiquitin protein ligase activity"/>
    <property type="evidence" value="ECO:0007669"/>
    <property type="project" value="UniProtKB-EC"/>
</dbReference>
<keyword evidence="4" id="KW-0479">Metal-binding</keyword>
<dbReference type="Gene3D" id="3.30.40.10">
    <property type="entry name" value="Zinc/RING finger domain, C3HC4 (zinc finger)"/>
    <property type="match status" value="1"/>
</dbReference>
<dbReference type="PROSITE" id="PS50089">
    <property type="entry name" value="ZF_RING_2"/>
    <property type="match status" value="1"/>
</dbReference>
<proteinExistence type="predicted"/>
<keyword evidence="5 8" id="KW-0863">Zinc-finger</keyword>
<feature type="compositionally biased region" description="Gly residues" evidence="9">
    <location>
        <begin position="266"/>
        <end position="283"/>
    </location>
</feature>
<dbReference type="PANTHER" id="PTHR15710:SF202">
    <property type="entry name" value="RING-TYPE E3 UBIQUITIN TRANSFERASE"/>
    <property type="match status" value="1"/>
</dbReference>
<evidence type="ECO:0000313" key="12">
    <source>
        <dbReference type="Proteomes" id="UP001558713"/>
    </source>
</evidence>
<evidence type="ECO:0000256" key="3">
    <source>
        <dbReference type="ARBA" id="ARBA00022679"/>
    </source>
</evidence>